<sequence length="439" mass="47184">MAKKPALSAKDLKAKREKYIIPTVKHWYTDPPHFVRGEMQYLYDETGKQYLDFFGGICTVSVGHCNPVVTEAVVEQAKELQHTSTIFMSQPMVDLAEKLVSIAPFGGGKAFLTNSGTEANETAIMLSKVASGRNEILALKHSYHGRSWLAGSLTSNGAYRVDPMPVPGIVFAQNPYCYRCPFGQEYGSCEMQCVKALEEVIQTQTTGEPAVMIAEPIQGVGGIITPPPEYFKEAKKVLDTYGVLLIADEVQTGFGRTGEAFWGITSYGVEPDLMTTAKGIANGFTAGACVAKSAVADKLQRPTINTFGGNPISSAAAMATIGYIEDHNLQANAAAVGGYLLDKLRELQQQYDVIGDIRGKGLMIGVELVKDPRTKEPAVDLTNKLLDLTKDAGLIIGKGGQLGCTLRIQPPLNITKADVDQAMGILARAFAQVCQAVPA</sequence>
<dbReference type="PANTHER" id="PTHR45688">
    <property type="match status" value="1"/>
</dbReference>
<comment type="caution">
    <text evidence="10">The sequence shown here is derived from an EMBL/GenBank/DDBJ whole genome shotgun (WGS) entry which is preliminary data.</text>
</comment>
<dbReference type="FunFam" id="3.40.640.10:FF:000004">
    <property type="entry name" value="Acetylornithine aminotransferase"/>
    <property type="match status" value="1"/>
</dbReference>
<dbReference type="CDD" id="cd00610">
    <property type="entry name" value="OAT_like"/>
    <property type="match status" value="1"/>
</dbReference>
<gene>
    <name evidence="10" type="ORF">FJZ00_04260</name>
</gene>
<keyword evidence="6" id="KW-0808">Transferase</keyword>
<dbReference type="Gene3D" id="3.90.1150.10">
    <property type="entry name" value="Aspartate Aminotransferase, domain 1"/>
    <property type="match status" value="1"/>
</dbReference>
<dbReference type="InterPro" id="IPR049704">
    <property type="entry name" value="Aminotrans_3_PPA_site"/>
</dbReference>
<dbReference type="InterPro" id="IPR015424">
    <property type="entry name" value="PyrdxlP-dep_Trfase"/>
</dbReference>
<evidence type="ECO:0000256" key="1">
    <source>
        <dbReference type="ARBA" id="ARBA00001933"/>
    </source>
</evidence>
<dbReference type="AlphaFoldDB" id="A0A938BMK3"/>
<dbReference type="InterPro" id="IPR015421">
    <property type="entry name" value="PyrdxlP-dep_Trfase_major"/>
</dbReference>
<dbReference type="InterPro" id="IPR005814">
    <property type="entry name" value="Aminotrans_3"/>
</dbReference>
<keyword evidence="8" id="KW-0809">Transit peptide</keyword>
<evidence type="ECO:0000313" key="11">
    <source>
        <dbReference type="Proteomes" id="UP000703893"/>
    </source>
</evidence>
<evidence type="ECO:0000256" key="2">
    <source>
        <dbReference type="ARBA" id="ARBA00008954"/>
    </source>
</evidence>
<dbReference type="InterPro" id="IPR015422">
    <property type="entry name" value="PyrdxlP-dep_Trfase_small"/>
</dbReference>
<dbReference type="EMBL" id="VGJX01000186">
    <property type="protein sequence ID" value="MBM3274339.1"/>
    <property type="molecule type" value="Genomic_DNA"/>
</dbReference>
<dbReference type="PANTHER" id="PTHR45688:SF3">
    <property type="entry name" value="ALANINE--GLYOXYLATE AMINOTRANSFERASE 2, MITOCHONDRIAL"/>
    <property type="match status" value="1"/>
</dbReference>
<evidence type="ECO:0000256" key="4">
    <source>
        <dbReference type="ARBA" id="ARBA00013049"/>
    </source>
</evidence>
<accession>A0A938BMK3</accession>
<protein>
    <recommendedName>
        <fullName evidence="4">alanine--glyoxylate transaminase</fullName>
        <ecNumber evidence="4">2.6.1.44</ecNumber>
    </recommendedName>
</protein>
<evidence type="ECO:0000256" key="8">
    <source>
        <dbReference type="ARBA" id="ARBA00022946"/>
    </source>
</evidence>
<proteinExistence type="inferred from homology"/>
<reference evidence="10 11" key="1">
    <citation type="submission" date="2019-03" db="EMBL/GenBank/DDBJ databases">
        <title>Lake Tanganyika Metagenome-Assembled Genomes (MAGs).</title>
        <authorList>
            <person name="Tran P."/>
        </authorList>
    </citation>
    <scope>NUCLEOTIDE SEQUENCE [LARGE SCALE GENOMIC DNA]</scope>
    <source>
        <strain evidence="10">K_DeepCast_65m_m2_236</strain>
    </source>
</reference>
<dbReference type="PROSITE" id="PS00600">
    <property type="entry name" value="AA_TRANSFER_CLASS_3"/>
    <property type="match status" value="1"/>
</dbReference>
<organism evidence="10 11">
    <name type="scientific">Candidatus Tanganyikabacteria bacterium</name>
    <dbReference type="NCBI Taxonomy" id="2961651"/>
    <lineage>
        <taxon>Bacteria</taxon>
        <taxon>Bacillati</taxon>
        <taxon>Candidatus Sericytochromatia</taxon>
        <taxon>Candidatus Tanganyikabacteria</taxon>
    </lineage>
</organism>
<evidence type="ECO:0000256" key="3">
    <source>
        <dbReference type="ARBA" id="ARBA00011881"/>
    </source>
</evidence>
<dbReference type="SUPFAM" id="SSF53383">
    <property type="entry name" value="PLP-dependent transferases"/>
    <property type="match status" value="1"/>
</dbReference>
<dbReference type="EC" id="2.6.1.44" evidence="4"/>
<dbReference type="Gene3D" id="3.40.640.10">
    <property type="entry name" value="Type I PLP-dependent aspartate aminotransferase-like (Major domain)"/>
    <property type="match status" value="1"/>
</dbReference>
<evidence type="ECO:0000256" key="6">
    <source>
        <dbReference type="ARBA" id="ARBA00022679"/>
    </source>
</evidence>
<dbReference type="GO" id="GO:0008453">
    <property type="term" value="F:alanine-glyoxylate transaminase activity"/>
    <property type="evidence" value="ECO:0007669"/>
    <property type="project" value="UniProtKB-EC"/>
</dbReference>
<dbReference type="PIRSF" id="PIRSF000521">
    <property type="entry name" value="Transaminase_4ab_Lys_Orn"/>
    <property type="match status" value="1"/>
</dbReference>
<keyword evidence="7 9" id="KW-0663">Pyridoxal phosphate</keyword>
<comment type="subunit">
    <text evidence="3">Homotetramer.</text>
</comment>
<keyword evidence="5 10" id="KW-0032">Aminotransferase</keyword>
<evidence type="ECO:0000256" key="9">
    <source>
        <dbReference type="RuleBase" id="RU003560"/>
    </source>
</evidence>
<dbReference type="Proteomes" id="UP000703893">
    <property type="component" value="Unassembled WGS sequence"/>
</dbReference>
<evidence type="ECO:0000256" key="7">
    <source>
        <dbReference type="ARBA" id="ARBA00022898"/>
    </source>
</evidence>
<name>A0A938BMK3_9BACT</name>
<comment type="similarity">
    <text evidence="2 9">Belongs to the class-III pyridoxal-phosphate-dependent aminotransferase family.</text>
</comment>
<evidence type="ECO:0000313" key="10">
    <source>
        <dbReference type="EMBL" id="MBM3274339.1"/>
    </source>
</evidence>
<evidence type="ECO:0000256" key="5">
    <source>
        <dbReference type="ARBA" id="ARBA00022576"/>
    </source>
</evidence>
<comment type="cofactor">
    <cofactor evidence="1">
        <name>pyridoxal 5'-phosphate</name>
        <dbReference type="ChEBI" id="CHEBI:597326"/>
    </cofactor>
</comment>
<dbReference type="Pfam" id="PF00202">
    <property type="entry name" value="Aminotran_3"/>
    <property type="match status" value="1"/>
</dbReference>
<dbReference type="GO" id="GO:0030170">
    <property type="term" value="F:pyridoxal phosphate binding"/>
    <property type="evidence" value="ECO:0007669"/>
    <property type="project" value="InterPro"/>
</dbReference>